<dbReference type="InterPro" id="IPR038389">
    <property type="entry name" value="PSMG2_sf"/>
</dbReference>
<dbReference type="AlphaFoldDB" id="A0A523XRW3"/>
<dbReference type="PANTHER" id="PTHR35610:SF3">
    <property type="entry name" value="PROTEASOME ASSEMBLY CHAPERONE FAMILY PROTEIN"/>
    <property type="match status" value="1"/>
</dbReference>
<reference evidence="2 3" key="1">
    <citation type="submission" date="2019-03" db="EMBL/GenBank/DDBJ databases">
        <title>Metabolic potential of uncultured bacteria and archaea associated with petroleum seepage in deep-sea sediments.</title>
        <authorList>
            <person name="Dong X."/>
            <person name="Hubert C."/>
        </authorList>
    </citation>
    <scope>NUCLEOTIDE SEQUENCE [LARGE SCALE GENOMIC DNA]</scope>
    <source>
        <strain evidence="2">E29_bin36</strain>
    </source>
</reference>
<comment type="caution">
    <text evidence="2">The sequence shown here is derived from an EMBL/GenBank/DDBJ whole genome shotgun (WGS) entry which is preliminary data.</text>
</comment>
<keyword evidence="1" id="KW-0175">Coiled coil</keyword>
<dbReference type="Gene3D" id="3.40.50.10900">
    <property type="entry name" value="PAC-like subunit"/>
    <property type="match status" value="1"/>
</dbReference>
<dbReference type="Proteomes" id="UP000315534">
    <property type="component" value="Unassembled WGS sequence"/>
</dbReference>
<dbReference type="EMBL" id="SOIP01000172">
    <property type="protein sequence ID" value="TET82048.1"/>
    <property type="molecule type" value="Genomic_DNA"/>
</dbReference>
<proteinExistence type="predicted"/>
<accession>A0A523XRW3</accession>
<evidence type="ECO:0000313" key="2">
    <source>
        <dbReference type="EMBL" id="TET82048.1"/>
    </source>
</evidence>
<gene>
    <name evidence="2" type="ORF">E3J38_02850</name>
</gene>
<evidence type="ECO:0000313" key="3">
    <source>
        <dbReference type="Proteomes" id="UP000315534"/>
    </source>
</evidence>
<feature type="coiled-coil region" evidence="1">
    <location>
        <begin position="223"/>
        <end position="278"/>
    </location>
</feature>
<organism evidence="2 3">
    <name type="scientific">candidate division TA06 bacterium</name>
    <dbReference type="NCBI Taxonomy" id="2250710"/>
    <lineage>
        <taxon>Bacteria</taxon>
        <taxon>Bacteria division TA06</taxon>
    </lineage>
</organism>
<dbReference type="Pfam" id="PF09754">
    <property type="entry name" value="PAC2"/>
    <property type="match status" value="1"/>
</dbReference>
<evidence type="ECO:0000256" key="1">
    <source>
        <dbReference type="SAM" id="Coils"/>
    </source>
</evidence>
<evidence type="ECO:0008006" key="4">
    <source>
        <dbReference type="Google" id="ProtNLM"/>
    </source>
</evidence>
<name>A0A523XRW3_UNCT6</name>
<dbReference type="InterPro" id="IPR019151">
    <property type="entry name" value="Proteasome_assmbl_chaperone_2"/>
</dbReference>
<dbReference type="SUPFAM" id="SSF159659">
    <property type="entry name" value="Cgl1923-like"/>
    <property type="match status" value="1"/>
</dbReference>
<sequence length="280" mass="32379">MSFSRGEARRMTDLFRFSRQPELQNPSLIVGFSEDAGKLAPKVIDYLNEKIKGESFCEIEPSEFFSLGGVAVEDSVAQFPESKFYCGERKDLLIFKGSEPQFERYQFLQTVLDVAQHHCKIRELYTISGTISSIAHTTPRSILTVFNQPEFQEKLRGYGLEDMNWEGRPALNSFLLWAAERRNIPGVSLWPVIPFYLAAVDDWEAQKRVLEFLDERFGLGIDFSDINEDVAKQNEKIAQLRTRSPEVDSYVQRLESNLTLTEEENEKLAREVEEFLRRKD</sequence>
<protein>
    <recommendedName>
        <fullName evidence="4">PAC2 family protein</fullName>
    </recommendedName>
</protein>
<dbReference type="PANTHER" id="PTHR35610">
    <property type="entry name" value="3-ISOPROPYLMALATE DEHYDRATASE-RELATED"/>
    <property type="match status" value="1"/>
</dbReference>